<evidence type="ECO:0000256" key="1">
    <source>
        <dbReference type="SAM" id="Phobius"/>
    </source>
</evidence>
<organism evidence="2 3">
    <name type="scientific">Dunaliella salina</name>
    <name type="common">Green alga</name>
    <name type="synonym">Protococcus salinus</name>
    <dbReference type="NCBI Taxonomy" id="3046"/>
    <lineage>
        <taxon>Eukaryota</taxon>
        <taxon>Viridiplantae</taxon>
        <taxon>Chlorophyta</taxon>
        <taxon>core chlorophytes</taxon>
        <taxon>Chlorophyceae</taxon>
        <taxon>CS clade</taxon>
        <taxon>Chlamydomonadales</taxon>
        <taxon>Dunaliellaceae</taxon>
        <taxon>Dunaliella</taxon>
    </lineage>
</organism>
<keyword evidence="1" id="KW-1133">Transmembrane helix</keyword>
<proteinExistence type="predicted"/>
<reference evidence="2" key="1">
    <citation type="submission" date="2017-08" db="EMBL/GenBank/DDBJ databases">
        <authorList>
            <person name="Polle J.E."/>
            <person name="Barry K."/>
            <person name="Cushman J."/>
            <person name="Schmutz J."/>
            <person name="Tran D."/>
            <person name="Hathwaick L.T."/>
            <person name="Yim W.C."/>
            <person name="Jenkins J."/>
            <person name="Mckie-Krisberg Z.M."/>
            <person name="Prochnik S."/>
            <person name="Lindquist E."/>
            <person name="Dockter R.B."/>
            <person name="Adam C."/>
            <person name="Molina H."/>
            <person name="Bunkerborg J."/>
            <person name="Jin E."/>
            <person name="Buchheim M."/>
            <person name="Magnuson J."/>
        </authorList>
    </citation>
    <scope>NUCLEOTIDE SEQUENCE</scope>
    <source>
        <strain evidence="2">CCAP 19/18</strain>
    </source>
</reference>
<gene>
    <name evidence="2" type="ORF">DUNSADRAFT_9469</name>
</gene>
<sequence length="186" mass="20296">MNMNKVRIAARMGPHKAVCNYMSRSFRGMKHTYSSPRLHRHPSKVGSLMFDLHSGRLSCWSAMLLVGQGEAEGRKCGIAALLVSQPLLPCGSLFVVPAAITHCVRQHGHASHDVPEVETCHWAWAQGPKQTTGTPVMNPSALRACGQNLGCLCMARRRRVNAGASEWQCAALSAFVLFVFGIMQVV</sequence>
<evidence type="ECO:0000313" key="3">
    <source>
        <dbReference type="Proteomes" id="UP000815325"/>
    </source>
</evidence>
<keyword evidence="3" id="KW-1185">Reference proteome</keyword>
<name>A0ABQ7GHG0_DUNSA</name>
<keyword evidence="1" id="KW-0812">Transmembrane</keyword>
<dbReference type="EMBL" id="MU069779">
    <property type="protein sequence ID" value="KAF5834030.1"/>
    <property type="molecule type" value="Genomic_DNA"/>
</dbReference>
<comment type="caution">
    <text evidence="2">The sequence shown here is derived from an EMBL/GenBank/DDBJ whole genome shotgun (WGS) entry which is preliminary data.</text>
</comment>
<accession>A0ABQ7GHG0</accession>
<evidence type="ECO:0008006" key="4">
    <source>
        <dbReference type="Google" id="ProtNLM"/>
    </source>
</evidence>
<dbReference type="Proteomes" id="UP000815325">
    <property type="component" value="Unassembled WGS sequence"/>
</dbReference>
<feature type="transmembrane region" description="Helical" evidence="1">
    <location>
        <begin position="164"/>
        <end position="183"/>
    </location>
</feature>
<keyword evidence="1" id="KW-0472">Membrane</keyword>
<evidence type="ECO:0000313" key="2">
    <source>
        <dbReference type="EMBL" id="KAF5834030.1"/>
    </source>
</evidence>
<protein>
    <recommendedName>
        <fullName evidence="4">Encoded protein</fullName>
    </recommendedName>
</protein>